<comment type="caution">
    <text evidence="2">The sequence shown here is derived from an EMBL/GenBank/DDBJ whole genome shotgun (WGS) entry which is preliminary data.</text>
</comment>
<dbReference type="AlphaFoldDB" id="A0A7C5DWV8"/>
<reference evidence="2" key="1">
    <citation type="journal article" date="2020" name="mSystems">
        <title>Genome- and Community-Level Interaction Insights into Carbon Utilization and Element Cycling Functions of Hydrothermarchaeota in Hydrothermal Sediment.</title>
        <authorList>
            <person name="Zhou Z."/>
            <person name="Liu Y."/>
            <person name="Xu W."/>
            <person name="Pan J."/>
            <person name="Luo Z.H."/>
            <person name="Li M."/>
        </authorList>
    </citation>
    <scope>NUCLEOTIDE SEQUENCE [LARGE SCALE GENOMIC DNA]</scope>
    <source>
        <strain evidence="2">HyVt-80</strain>
    </source>
</reference>
<keyword evidence="1" id="KW-1133">Transmembrane helix</keyword>
<evidence type="ECO:0000313" key="2">
    <source>
        <dbReference type="EMBL" id="HHF08439.1"/>
    </source>
</evidence>
<accession>A0A7C5DWV8</accession>
<dbReference type="Proteomes" id="UP000886129">
    <property type="component" value="Unassembled WGS sequence"/>
</dbReference>
<dbReference type="EMBL" id="DRTH01000090">
    <property type="protein sequence ID" value="HHF08439.1"/>
    <property type="molecule type" value="Genomic_DNA"/>
</dbReference>
<keyword evidence="1" id="KW-0812">Transmembrane</keyword>
<gene>
    <name evidence="2" type="ORF">ENL26_01540</name>
</gene>
<keyword evidence="1" id="KW-0472">Membrane</keyword>
<name>A0A7C5DWV8_9BACT</name>
<proteinExistence type="predicted"/>
<evidence type="ECO:0000256" key="1">
    <source>
        <dbReference type="SAM" id="Phobius"/>
    </source>
</evidence>
<protein>
    <submittedName>
        <fullName evidence="2">Uncharacterized protein</fullName>
    </submittedName>
</protein>
<feature type="transmembrane region" description="Helical" evidence="1">
    <location>
        <begin position="15"/>
        <end position="36"/>
    </location>
</feature>
<sequence>MATIRIRNKKSRSSYGIMIALVVVLVLVIGAAYFYFKISVIRNSEEFQAKKIDYLIHVDAENPFYILIRNKKDYGTVILELPEYLALEPLEKTLSGNSLNETKKLIDSWLGISSDEYYYWETDQKGIKELALKFGLNTDNYQELLDRLSRRGLEFFDYWKLKSYVDTILERDSDASISKAGFAAILQRLSESSLKYFKVSTITQYPIEIRTSLSESPVKKLYLEEKSLEDLMALFAEW</sequence>
<organism evidence="2">
    <name type="scientific">Kosmotoga arenicorallina</name>
    <dbReference type="NCBI Taxonomy" id="688066"/>
    <lineage>
        <taxon>Bacteria</taxon>
        <taxon>Thermotogati</taxon>
        <taxon>Thermotogota</taxon>
        <taxon>Thermotogae</taxon>
        <taxon>Kosmotogales</taxon>
        <taxon>Kosmotogaceae</taxon>
        <taxon>Kosmotoga</taxon>
    </lineage>
</organism>